<dbReference type="InterPro" id="IPR003819">
    <property type="entry name" value="TauD/TfdA-like"/>
</dbReference>
<comment type="cofactor">
    <cofactor evidence="1">
        <name>Fe(2+)</name>
        <dbReference type="ChEBI" id="CHEBI:29033"/>
    </cofactor>
</comment>
<dbReference type="PANTHER" id="PTHR10696">
    <property type="entry name" value="GAMMA-BUTYROBETAINE HYDROXYLASE-RELATED"/>
    <property type="match status" value="1"/>
</dbReference>
<evidence type="ECO:0000313" key="9">
    <source>
        <dbReference type="EMBL" id="KAF4637525.1"/>
    </source>
</evidence>
<evidence type="ECO:0000256" key="4">
    <source>
        <dbReference type="ARBA" id="ARBA00022964"/>
    </source>
</evidence>
<dbReference type="OrthoDB" id="406634at2759"/>
<evidence type="ECO:0000256" key="2">
    <source>
        <dbReference type="ARBA" id="ARBA00008654"/>
    </source>
</evidence>
<dbReference type="SUPFAM" id="SSF51197">
    <property type="entry name" value="Clavaminate synthase-like"/>
    <property type="match status" value="1"/>
</dbReference>
<dbReference type="Pfam" id="PF02668">
    <property type="entry name" value="TauD"/>
    <property type="match status" value="1"/>
</dbReference>
<name>A0A8H4RYM9_9HELO</name>
<keyword evidence="6" id="KW-0408">Iron</keyword>
<keyword evidence="10" id="KW-1185">Reference proteome</keyword>
<dbReference type="PANTHER" id="PTHR10696:SF25">
    <property type="entry name" value="OXIDOREDUCTASE AIM17-RELATED"/>
    <property type="match status" value="1"/>
</dbReference>
<evidence type="ECO:0000256" key="3">
    <source>
        <dbReference type="ARBA" id="ARBA00022723"/>
    </source>
</evidence>
<evidence type="ECO:0000259" key="8">
    <source>
        <dbReference type="Pfam" id="PF02668"/>
    </source>
</evidence>
<reference evidence="9 10" key="1">
    <citation type="submission" date="2020-03" db="EMBL/GenBank/DDBJ databases">
        <title>Draft Genome Sequence of Cudoniella acicularis.</title>
        <authorList>
            <person name="Buettner E."/>
            <person name="Kellner H."/>
        </authorList>
    </citation>
    <scope>NUCLEOTIDE SEQUENCE [LARGE SCALE GENOMIC DNA]</scope>
    <source>
        <strain evidence="9 10">DSM 108380</strain>
    </source>
</reference>
<dbReference type="InterPro" id="IPR042098">
    <property type="entry name" value="TauD-like_sf"/>
</dbReference>
<evidence type="ECO:0000256" key="7">
    <source>
        <dbReference type="SAM" id="MobiDB-lite"/>
    </source>
</evidence>
<protein>
    <recommendedName>
        <fullName evidence="8">TauD/TfdA-like domain-containing protein</fullName>
    </recommendedName>
</protein>
<keyword evidence="5" id="KW-0560">Oxidoreductase</keyword>
<evidence type="ECO:0000256" key="1">
    <source>
        <dbReference type="ARBA" id="ARBA00001954"/>
    </source>
</evidence>
<evidence type="ECO:0000256" key="6">
    <source>
        <dbReference type="ARBA" id="ARBA00023004"/>
    </source>
</evidence>
<feature type="compositionally biased region" description="Basic residues" evidence="7">
    <location>
        <begin position="191"/>
        <end position="202"/>
    </location>
</feature>
<gene>
    <name evidence="9" type="ORF">G7Y89_g564</name>
</gene>
<dbReference type="Gene3D" id="3.60.130.10">
    <property type="entry name" value="Clavaminate synthase-like"/>
    <property type="match status" value="1"/>
</dbReference>
<proteinExistence type="inferred from homology"/>
<dbReference type="EMBL" id="JAAMPI010000020">
    <property type="protein sequence ID" value="KAF4637525.1"/>
    <property type="molecule type" value="Genomic_DNA"/>
</dbReference>
<comment type="caution">
    <text evidence="9">The sequence shown here is derived from an EMBL/GenBank/DDBJ whole genome shotgun (WGS) entry which is preliminary data.</text>
</comment>
<keyword evidence="4" id="KW-0223">Dioxygenase</keyword>
<organism evidence="9 10">
    <name type="scientific">Cudoniella acicularis</name>
    <dbReference type="NCBI Taxonomy" id="354080"/>
    <lineage>
        <taxon>Eukaryota</taxon>
        <taxon>Fungi</taxon>
        <taxon>Dikarya</taxon>
        <taxon>Ascomycota</taxon>
        <taxon>Pezizomycotina</taxon>
        <taxon>Leotiomycetes</taxon>
        <taxon>Helotiales</taxon>
        <taxon>Tricladiaceae</taxon>
        <taxon>Cudoniella</taxon>
    </lineage>
</organism>
<feature type="domain" description="TauD/TfdA-like" evidence="8">
    <location>
        <begin position="303"/>
        <end position="538"/>
    </location>
</feature>
<evidence type="ECO:0000313" key="10">
    <source>
        <dbReference type="Proteomes" id="UP000566819"/>
    </source>
</evidence>
<evidence type="ECO:0000256" key="5">
    <source>
        <dbReference type="ARBA" id="ARBA00023002"/>
    </source>
</evidence>
<dbReference type="AlphaFoldDB" id="A0A8H4RYM9"/>
<keyword evidence="3" id="KW-0479">Metal-binding</keyword>
<comment type="similarity">
    <text evidence="2">Belongs to the gamma-BBH/TMLD family.</text>
</comment>
<dbReference type="CDD" id="cd00250">
    <property type="entry name" value="CAS_like"/>
    <property type="match status" value="1"/>
</dbReference>
<dbReference type="GO" id="GO:0045329">
    <property type="term" value="P:carnitine biosynthetic process"/>
    <property type="evidence" value="ECO:0007669"/>
    <property type="project" value="TreeGrafter"/>
</dbReference>
<dbReference type="InterPro" id="IPR050411">
    <property type="entry name" value="AlphaKG_dependent_hydroxylases"/>
</dbReference>
<dbReference type="GO" id="GO:0046872">
    <property type="term" value="F:metal ion binding"/>
    <property type="evidence" value="ECO:0007669"/>
    <property type="project" value="UniProtKB-KW"/>
</dbReference>
<dbReference type="GO" id="GO:0051213">
    <property type="term" value="F:dioxygenase activity"/>
    <property type="evidence" value="ECO:0007669"/>
    <property type="project" value="UniProtKB-KW"/>
</dbReference>
<accession>A0A8H4RYM9</accession>
<dbReference type="Proteomes" id="UP000566819">
    <property type="component" value="Unassembled WGS sequence"/>
</dbReference>
<dbReference type="GO" id="GO:0005739">
    <property type="term" value="C:mitochondrion"/>
    <property type="evidence" value="ECO:0007669"/>
    <property type="project" value="TreeGrafter"/>
</dbReference>
<feature type="region of interest" description="Disordered" evidence="7">
    <location>
        <begin position="172"/>
        <end position="204"/>
    </location>
</feature>
<sequence>MQSFRAVRALSRGSKPWSQCHSVRVKHFTSLIPSQQDKISSDHLVDEQHTTAAKTELLDLLDMGGPTSIETRIPTTKDTVELPDHIQPNLMALETQLNKNSGPSSDPIWPTSIASETQVMRNSSSEDVQSSPVTNIRATGETGTTLEDSQKHFVPVPIKPFAISTDRTFESWPPLVRRSPSSTQPQTEQKKAHRTTLRGRKRSTVDATSVMIQSTPFNEFLLRDACTCAKSQELFTNGDVAIKWENDIPGFGSDHVSFFPKSSLNFKEPFDCISQDYSLEALQLPFVPWTASGIRRQLQFVTYDDYMTSDKTLHRALSALNSHGMLLVRGVPESEKSVEDLAGRFGNIRDTLYGRTWDVKSVPSAKNVAYTSQYLGLHMDLLYMANPPGFQFLHCLKNTAEGGSSLFADAVHVLLRYLTPEQRTIMARVPIAYQYRNAGEHYYHLHPLIELKGGKIAYINYSPPFQARWAFPTTHDPLQIHEALTLMKRFADRLQHPRSLFEYRLQEGECVIFNNRRILHGRKQFDALGGERWLKGTYVDTDVVASRTRVMEERFRNQEMVPAKFVLDSEPGVE</sequence>